<organism evidence="1 2">
    <name type="scientific">Brachybacterium rhamnosum</name>
    <dbReference type="NCBI Taxonomy" id="173361"/>
    <lineage>
        <taxon>Bacteria</taxon>
        <taxon>Bacillati</taxon>
        <taxon>Actinomycetota</taxon>
        <taxon>Actinomycetes</taxon>
        <taxon>Micrococcales</taxon>
        <taxon>Dermabacteraceae</taxon>
        <taxon>Brachybacterium</taxon>
    </lineage>
</organism>
<proteinExistence type="predicted"/>
<dbReference type="RefSeq" id="WP_343904231.1">
    <property type="nucleotide sequence ID" value="NZ_BAAAIS010000002.1"/>
</dbReference>
<protein>
    <submittedName>
        <fullName evidence="1">Uncharacterized protein</fullName>
    </submittedName>
</protein>
<gene>
    <name evidence="1" type="ORF">ACFSDA_08000</name>
</gene>
<comment type="caution">
    <text evidence="1">The sequence shown here is derived from an EMBL/GenBank/DDBJ whole genome shotgun (WGS) entry which is preliminary data.</text>
</comment>
<reference evidence="2" key="1">
    <citation type="journal article" date="2019" name="Int. J. Syst. Evol. Microbiol.">
        <title>The Global Catalogue of Microorganisms (GCM) 10K type strain sequencing project: providing services to taxonomists for standard genome sequencing and annotation.</title>
        <authorList>
            <consortium name="The Broad Institute Genomics Platform"/>
            <consortium name="The Broad Institute Genome Sequencing Center for Infectious Disease"/>
            <person name="Wu L."/>
            <person name="Ma J."/>
        </authorList>
    </citation>
    <scope>NUCLEOTIDE SEQUENCE [LARGE SCALE GENOMIC DNA]</scope>
    <source>
        <strain evidence="2">JCM 11650</strain>
    </source>
</reference>
<dbReference type="Proteomes" id="UP001597280">
    <property type="component" value="Unassembled WGS sequence"/>
</dbReference>
<sequence length="168" mass="17614">MNGAALCRRDAEQLLVLIRRCIGMDGDLEAAVARRGRHGETVARSTAPGLPVNFDAADARRELGGALNDAVGRLLGAFPRLTVSGAAVLLSGHERALRGSWAAPVLLGDLTPLVPRAVAHTDKPRGRLTVNVKCPRCGAGPLRPVGGTLECTSCRERMSVAEVRHAAA</sequence>
<evidence type="ECO:0000313" key="1">
    <source>
        <dbReference type="EMBL" id="MFD1835020.1"/>
    </source>
</evidence>
<name>A0ABW4PY86_9MICO</name>
<keyword evidence="2" id="KW-1185">Reference proteome</keyword>
<dbReference type="EMBL" id="JBHUFL010000002">
    <property type="protein sequence ID" value="MFD1835020.1"/>
    <property type="molecule type" value="Genomic_DNA"/>
</dbReference>
<evidence type="ECO:0000313" key="2">
    <source>
        <dbReference type="Proteomes" id="UP001597280"/>
    </source>
</evidence>
<accession>A0ABW4PY86</accession>